<sequence length="111" mass="12611">MGLYLLNICVDTADPNPQYIAEDLTFNDQESIIEIIVEKVLGFEDAIDEYDDCDTEDYNNKKQVKINILINNLSSKNTTTLFSLKKEKLFINHKGSVLIGFKEIDSPPPQV</sequence>
<evidence type="ECO:0000313" key="1">
    <source>
        <dbReference type="EMBL" id="TXE10193.1"/>
    </source>
</evidence>
<dbReference type="Proteomes" id="UP000321790">
    <property type="component" value="Unassembled WGS sequence"/>
</dbReference>
<comment type="caution">
    <text evidence="1">The sequence shown here is derived from an EMBL/GenBank/DDBJ whole genome shotgun (WGS) entry which is preliminary data.</text>
</comment>
<organism evidence="1 2">
    <name type="scientific">Seonamhaeicola algicola</name>
    <dbReference type="NCBI Taxonomy" id="1719036"/>
    <lineage>
        <taxon>Bacteria</taxon>
        <taxon>Pseudomonadati</taxon>
        <taxon>Bacteroidota</taxon>
        <taxon>Flavobacteriia</taxon>
        <taxon>Flavobacteriales</taxon>
        <taxon>Flavobacteriaceae</taxon>
    </lineage>
</organism>
<proteinExistence type="predicted"/>
<dbReference type="AlphaFoldDB" id="A0A5C7ARF6"/>
<name>A0A5C7ARF6_9FLAO</name>
<gene>
    <name evidence="1" type="ORF">FUA26_11055</name>
</gene>
<accession>A0A5C7ARF6</accession>
<reference evidence="2" key="1">
    <citation type="submission" date="2019-08" db="EMBL/GenBank/DDBJ databases">
        <title>Seonamhaeicola sediminis sp. nov., isolated from marine sediment.</title>
        <authorList>
            <person name="Cao W.R."/>
        </authorList>
    </citation>
    <scope>NUCLEOTIDE SEQUENCE [LARGE SCALE GENOMIC DNA]</scope>
    <source>
        <strain evidence="2">Gy8</strain>
    </source>
</reference>
<evidence type="ECO:0000313" key="2">
    <source>
        <dbReference type="Proteomes" id="UP000321790"/>
    </source>
</evidence>
<protein>
    <submittedName>
        <fullName evidence="1">Uncharacterized protein</fullName>
    </submittedName>
</protein>
<keyword evidence="2" id="KW-1185">Reference proteome</keyword>
<dbReference type="OrthoDB" id="827641at2"/>
<dbReference type="EMBL" id="VOSC01000025">
    <property type="protein sequence ID" value="TXE10193.1"/>
    <property type="molecule type" value="Genomic_DNA"/>
</dbReference>